<comment type="similarity">
    <text evidence="12">Belongs to the glycosyltransferase group 1 family. Glycosyltransferase 4 subfamily.</text>
</comment>
<evidence type="ECO:0000256" key="10">
    <source>
        <dbReference type="ARBA" id="ARBA00023136"/>
    </source>
</evidence>
<protein>
    <recommendedName>
        <fullName evidence="4 12">GDP-Man:Man(3)GlcNAc(2)-PP-Dol alpha-1,2-mannosyltransferase</fullName>
        <ecNumber evidence="3 12">2.4.1.131</ecNumber>
    </recommendedName>
</protein>
<keyword evidence="16" id="KW-1185">Reference proteome</keyword>
<keyword evidence="5 12" id="KW-0328">Glycosyltransferase</keyword>
<evidence type="ECO:0000256" key="7">
    <source>
        <dbReference type="ARBA" id="ARBA00022692"/>
    </source>
</evidence>
<keyword evidence="6 12" id="KW-0808">Transferase</keyword>
<keyword evidence="7" id="KW-0812">Transmembrane</keyword>
<name>A0ABR4MYM9_9FUNG</name>
<dbReference type="PANTHER" id="PTHR45919:SF1">
    <property type="entry name" value="GDP-MAN:MAN(3)GLCNAC(2)-PP-DOL ALPHA-1,2-MANNOSYLTRANSFERASE"/>
    <property type="match status" value="1"/>
</dbReference>
<evidence type="ECO:0000259" key="14">
    <source>
        <dbReference type="Pfam" id="PF15924"/>
    </source>
</evidence>
<evidence type="ECO:0000256" key="2">
    <source>
        <dbReference type="ARBA" id="ARBA00004922"/>
    </source>
</evidence>
<comment type="caution">
    <text evidence="15">The sequence shown here is derived from an EMBL/GenBank/DDBJ whole genome shotgun (WGS) entry which is preliminary data.</text>
</comment>
<evidence type="ECO:0000256" key="5">
    <source>
        <dbReference type="ARBA" id="ARBA00022676"/>
    </source>
</evidence>
<organism evidence="15 16">
    <name type="scientific">Polyrhizophydium stewartii</name>
    <dbReference type="NCBI Taxonomy" id="2732419"/>
    <lineage>
        <taxon>Eukaryota</taxon>
        <taxon>Fungi</taxon>
        <taxon>Fungi incertae sedis</taxon>
        <taxon>Chytridiomycota</taxon>
        <taxon>Chytridiomycota incertae sedis</taxon>
        <taxon>Chytridiomycetes</taxon>
        <taxon>Rhizophydiales</taxon>
        <taxon>Rhizophydiales incertae sedis</taxon>
        <taxon>Polyrhizophydium</taxon>
    </lineage>
</organism>
<dbReference type="EC" id="2.4.1.131" evidence="3 12"/>
<comment type="subcellular location">
    <subcellularLocation>
        <location evidence="1">Endoplasmic reticulum membrane</location>
        <topology evidence="1">Single-pass membrane protein</topology>
    </subcellularLocation>
</comment>
<evidence type="ECO:0000256" key="6">
    <source>
        <dbReference type="ARBA" id="ARBA00022679"/>
    </source>
</evidence>
<gene>
    <name evidence="15" type="primary">ALG11</name>
    <name evidence="15" type="ORF">HK105_208157</name>
</gene>
<keyword evidence="8 12" id="KW-0256">Endoplasmic reticulum</keyword>
<keyword evidence="9" id="KW-1133">Transmembrane helix</keyword>
<dbReference type="InterPro" id="IPR031814">
    <property type="entry name" value="ALG11_N"/>
</dbReference>
<accession>A0ABR4MYM9</accession>
<dbReference type="PANTHER" id="PTHR45919">
    <property type="entry name" value="GDP-MAN:MAN(3)GLCNAC(2)-PP-DOL ALPHA-1,2-MANNOSYLTRANSFERASE"/>
    <property type="match status" value="1"/>
</dbReference>
<evidence type="ECO:0000256" key="9">
    <source>
        <dbReference type="ARBA" id="ARBA00022989"/>
    </source>
</evidence>
<evidence type="ECO:0000256" key="12">
    <source>
        <dbReference type="RuleBase" id="RU367051"/>
    </source>
</evidence>
<dbReference type="InterPro" id="IPR001296">
    <property type="entry name" value="Glyco_trans_1"/>
</dbReference>
<dbReference type="CDD" id="cd03806">
    <property type="entry name" value="GT4_ALG11-like"/>
    <property type="match status" value="1"/>
</dbReference>
<feature type="domain" description="Glycosyl transferase family 1" evidence="13">
    <location>
        <begin position="222"/>
        <end position="398"/>
    </location>
</feature>
<dbReference type="EMBL" id="JADGIZ020000069">
    <property type="protein sequence ID" value="KAL2912383.1"/>
    <property type="molecule type" value="Genomic_DNA"/>
</dbReference>
<evidence type="ECO:0000313" key="15">
    <source>
        <dbReference type="EMBL" id="KAL2912383.1"/>
    </source>
</evidence>
<comment type="pathway">
    <text evidence="2 12">Protein modification; protein glycosylation.</text>
</comment>
<keyword evidence="10" id="KW-0472">Membrane</keyword>
<evidence type="ECO:0000256" key="4">
    <source>
        <dbReference type="ARBA" id="ARBA00022018"/>
    </source>
</evidence>
<dbReference type="SUPFAM" id="SSF53756">
    <property type="entry name" value="UDP-Glycosyltransferase/glycogen phosphorylase"/>
    <property type="match status" value="1"/>
</dbReference>
<dbReference type="Gene3D" id="3.40.50.2000">
    <property type="entry name" value="Glycogen Phosphorylase B"/>
    <property type="match status" value="1"/>
</dbReference>
<evidence type="ECO:0000256" key="8">
    <source>
        <dbReference type="ARBA" id="ARBA00022824"/>
    </source>
</evidence>
<dbReference type="Pfam" id="PF00534">
    <property type="entry name" value="Glycos_transf_1"/>
    <property type="match status" value="1"/>
</dbReference>
<comment type="catalytic activity">
    <reaction evidence="11 12">
        <text>an alpha-D-Man-(1-&gt;3)-[alpha-D-Man-(1-&gt;6)]-beta-D-Man-(1-&gt;4)-beta-D-GlcNAc-(1-&gt;4)-alpha-D-GlcNAc-diphospho-di-trans,poly-cis-dolichol + 2 GDP-alpha-D-mannose = an alpha-D-Man-(1-&gt;2)-alpha-D-Man-(1-&gt;2)-alpha-D-Man-(1-&gt;3)-[alpha-D-Man-(1-&gt;6)]-beta-D-Man-(1-&gt;4)-beta-D-GlcNAc-(1-&gt;4)-alpha-D-GlcNAc-diphospho-di-trans,poly-cis-dolichol + 2 GDP + 2 H(+)</text>
        <dbReference type="Rhea" id="RHEA:29523"/>
        <dbReference type="Rhea" id="RHEA-COMP:19515"/>
        <dbReference type="Rhea" id="RHEA-COMP:19516"/>
        <dbReference type="ChEBI" id="CHEBI:15378"/>
        <dbReference type="ChEBI" id="CHEBI:57527"/>
        <dbReference type="ChEBI" id="CHEBI:58189"/>
        <dbReference type="ChEBI" id="CHEBI:132511"/>
        <dbReference type="ChEBI" id="CHEBI:132515"/>
        <dbReference type="EC" id="2.4.1.131"/>
    </reaction>
    <physiologicalReaction direction="left-to-right" evidence="11 12">
        <dbReference type="Rhea" id="RHEA:29524"/>
    </physiologicalReaction>
</comment>
<dbReference type="Pfam" id="PF15924">
    <property type="entry name" value="ALG11_N"/>
    <property type="match status" value="1"/>
</dbReference>
<reference evidence="15 16" key="1">
    <citation type="submission" date="2023-09" db="EMBL/GenBank/DDBJ databases">
        <title>Pangenome analysis of Batrachochytrium dendrobatidis and related Chytrids.</title>
        <authorList>
            <person name="Yacoub M.N."/>
            <person name="Stajich J.E."/>
            <person name="James T.Y."/>
        </authorList>
    </citation>
    <scope>NUCLEOTIDE SEQUENCE [LARGE SCALE GENOMIC DNA]</scope>
    <source>
        <strain evidence="15 16">JEL0888</strain>
    </source>
</reference>
<evidence type="ECO:0000256" key="1">
    <source>
        <dbReference type="ARBA" id="ARBA00004389"/>
    </source>
</evidence>
<proteinExistence type="inferred from homology"/>
<feature type="domain" description="ALG11 mannosyltransferase N-terminal" evidence="14">
    <location>
        <begin position="46"/>
        <end position="200"/>
    </location>
</feature>
<evidence type="ECO:0000313" key="16">
    <source>
        <dbReference type="Proteomes" id="UP001527925"/>
    </source>
</evidence>
<sequence length="430" mass="47653">MQLRLPGTVLALYVWDVAGSPQQILDKAKASAATTGLLRLRAAADDSRNQFDLDIRSEGIVFIRLRTWAWLEAKRYKRFTLVAQSLGALITGWEAMQQLVPDIFLETVGFAFLYPLARLFGTRVVSYVHYPTISSDMLGKVRRRESDFNNAGAVAKSGALSALKLTYYRLFSRMYGFAGSFCDVVMVNSSWTQGHINDIWRIPDRTGLVFPPCDTARLIQLPLAGRRRTIISVAQFRPEKNHALQIEALRILLRDNPEMETGDNRVELVLVGSVRNADDALRVEKLHKLIAKFSLQDNVRIIENASYDYLQSLLGSASVGIHTMRDEHFGISIIEYMAAGAIPVAHNSGGPKLDIVRPYRGAQTGFLATTAREYADQLHTALTLPVGERHAMQQAARDAVVARFSVNAFSTEFVAAIKSQIPSGAGGARQ</sequence>
<dbReference type="Proteomes" id="UP001527925">
    <property type="component" value="Unassembled WGS sequence"/>
</dbReference>
<dbReference type="GO" id="GO:0004377">
    <property type="term" value="F:GDP-Man:Man(3)GlcNAc(2)-PP-Dol alpha-1,2-mannosyltransferase activity"/>
    <property type="evidence" value="ECO:0007669"/>
    <property type="project" value="UniProtKB-EC"/>
</dbReference>
<evidence type="ECO:0000256" key="3">
    <source>
        <dbReference type="ARBA" id="ARBA00012645"/>
    </source>
</evidence>
<evidence type="ECO:0000259" key="13">
    <source>
        <dbReference type="Pfam" id="PF00534"/>
    </source>
</evidence>
<dbReference type="InterPro" id="IPR038013">
    <property type="entry name" value="ALG11"/>
</dbReference>
<evidence type="ECO:0000256" key="11">
    <source>
        <dbReference type="ARBA" id="ARBA00045065"/>
    </source>
</evidence>
<comment type="function">
    <text evidence="12">GDP-Man:Man(3)GlcNAc(2)-PP-Dol alpha-1,2-mannosyltransferase that operates in the biosynthetic pathway of dolichol-linked oligosaccharides, the glycan precursors employed in protein asparagine (N)-glycosylation. The assembly of dolichol-linked oligosaccharides begins on the cytosolic side of the endoplasmic reticulum membrane and finishes in its lumen. The sequential addition of sugars to dolichol pyrophosphate produces dolichol-linked oligosaccharides containing fourteen sugars, including two GlcNAcs, nine mannoses and three glucoses. Once assembled, the oligosaccharide is transferred from the lipid to nascent proteins by oligosaccharyltransferases. Catalyzes, on the cytoplasmic face of the endoplasmic reticulum, the addition of the fourth and fifth mannose residues to the dolichol-linked oligosaccharide chain, to produce Man(5)GlcNAc(2)-PP-dolichol core oligosaccharide.</text>
</comment>